<feature type="compositionally biased region" description="Low complexity" evidence="1">
    <location>
        <begin position="84"/>
        <end position="99"/>
    </location>
</feature>
<gene>
    <name evidence="2" type="ORF">GSBLH_T00002035001</name>
</gene>
<evidence type="ECO:0000313" key="3">
    <source>
        <dbReference type="Proteomes" id="UP000008312"/>
    </source>
</evidence>
<dbReference type="GeneID" id="24919247"/>
<evidence type="ECO:0000256" key="1">
    <source>
        <dbReference type="SAM" id="MobiDB-lite"/>
    </source>
</evidence>
<accession>D8M1L3</accession>
<dbReference type="InParanoid" id="D8M1L3"/>
<evidence type="ECO:0000313" key="2">
    <source>
        <dbReference type="EMBL" id="CBK21952.2"/>
    </source>
</evidence>
<protein>
    <submittedName>
        <fullName evidence="2">Uncharacterized protein</fullName>
    </submittedName>
</protein>
<dbReference type="EMBL" id="FN668645">
    <property type="protein sequence ID" value="CBK21952.2"/>
    <property type="molecule type" value="Genomic_DNA"/>
</dbReference>
<name>D8M1L3_BLAHO</name>
<sequence length="144" mass="15521">MQLFLTQMERVTQDPRCPVEVIQKSGEFTLTYNYSIPSIASLSSLDLTLLASTSVSISPEDSAPFGVFSTSLSGFHSRHVSGVSVFSPTASRSSSRSTSGMNRVRVSSTASLKSHSSDFRDGGDQDTNESERTGTPFLLDSPMK</sequence>
<dbReference type="RefSeq" id="XP_012896000.1">
    <property type="nucleotide sequence ID" value="XM_013040546.1"/>
</dbReference>
<feature type="region of interest" description="Disordered" evidence="1">
    <location>
        <begin position="84"/>
        <end position="144"/>
    </location>
</feature>
<keyword evidence="3" id="KW-1185">Reference proteome</keyword>
<dbReference type="AlphaFoldDB" id="D8M1L3"/>
<feature type="compositionally biased region" description="Polar residues" evidence="1">
    <location>
        <begin position="105"/>
        <end position="114"/>
    </location>
</feature>
<organism evidence="2">
    <name type="scientific">Blastocystis hominis</name>
    <dbReference type="NCBI Taxonomy" id="12968"/>
    <lineage>
        <taxon>Eukaryota</taxon>
        <taxon>Sar</taxon>
        <taxon>Stramenopiles</taxon>
        <taxon>Bigyra</taxon>
        <taxon>Opalozoa</taxon>
        <taxon>Opalinata</taxon>
        <taxon>Blastocystidae</taxon>
        <taxon>Blastocystis</taxon>
    </lineage>
</organism>
<proteinExistence type="predicted"/>
<reference evidence="2" key="1">
    <citation type="submission" date="2010-02" db="EMBL/GenBank/DDBJ databases">
        <title>Sequencing and annotation of the Blastocystis hominis genome.</title>
        <authorList>
            <person name="Wincker P."/>
        </authorList>
    </citation>
    <scope>NUCLEOTIDE SEQUENCE</scope>
    <source>
        <strain evidence="2">Singapore isolate B</strain>
    </source>
</reference>
<dbReference type="Proteomes" id="UP000008312">
    <property type="component" value="Unassembled WGS sequence"/>
</dbReference>